<organism evidence="16 17">
    <name type="scientific">Plastoroseomonas arctica</name>
    <dbReference type="NCBI Taxonomy" id="1509237"/>
    <lineage>
        <taxon>Bacteria</taxon>
        <taxon>Pseudomonadati</taxon>
        <taxon>Pseudomonadota</taxon>
        <taxon>Alphaproteobacteria</taxon>
        <taxon>Acetobacterales</taxon>
        <taxon>Acetobacteraceae</taxon>
        <taxon>Plastoroseomonas</taxon>
    </lineage>
</organism>
<dbReference type="GO" id="GO:0006207">
    <property type="term" value="P:'de novo' pyrimidine nucleobase biosynthetic process"/>
    <property type="evidence" value="ECO:0007669"/>
    <property type="project" value="UniProtKB-UniRule"/>
</dbReference>
<comment type="pathway">
    <text evidence="4">Pyrimidine metabolism; UMP biosynthesis via de novo pathway; orotate from (S)-dihydroorotate (quinone route): step 1/1.</text>
</comment>
<comment type="similarity">
    <text evidence="5">Belongs to the dihydroorotate dehydrogenase family. Type 2 subfamily.</text>
</comment>
<dbReference type="PANTHER" id="PTHR48109:SF4">
    <property type="entry name" value="DIHYDROOROTATE DEHYDROGENASE (QUINONE), MITOCHONDRIAL"/>
    <property type="match status" value="1"/>
</dbReference>
<evidence type="ECO:0000256" key="11">
    <source>
        <dbReference type="ARBA" id="ARBA00023002"/>
    </source>
</evidence>
<accession>A0AAF1KIZ2</accession>
<sequence>MTPALASALTPLLRALDPETAHGLALSALEWGLAGRDAAPEDPRLVSHALGLRFANPIMLAAGFDKDARAILPLMRLGFGAVEAGSVTPRPQAGNPRPRLFRLAEDRAVINRMGFNNAGLAAFLARISTLPRPLPAPLCANIGINKDSMAKAADYALLYAALAPHADLVTVNISSPNTPGLRDLQGEQSLGEVLDAIGAARARLPRTPPILVKIAPDLAEEALAPIVSACLTRGVAGLIVSNTTLSRPETLRSPHRGETGGLSGAPLLAPSTEMLRRVARIARGRLTLIGVGGVANGADALTKIKAGASLVQLYSAFAYDGPALIPRLKRELSEALSREGFGNVTDAIGVEVREPARP</sequence>
<protein>
    <recommendedName>
        <fullName evidence="7 14">Dihydroorotate dehydrogenase (quinone)</fullName>
        <ecNumber evidence="6 14">1.3.5.2</ecNumber>
    </recommendedName>
</protein>
<reference evidence="16" key="1">
    <citation type="submission" date="2020-01" db="EMBL/GenBank/DDBJ databases">
        <authorList>
            <person name="Rat A."/>
        </authorList>
    </citation>
    <scope>NUCLEOTIDE SEQUENCE</scope>
    <source>
        <strain evidence="16">LMG 28251</strain>
    </source>
</reference>
<dbReference type="Proteomes" id="UP001196068">
    <property type="component" value="Unassembled WGS sequence"/>
</dbReference>
<keyword evidence="10" id="KW-0665">Pyrimidine biosynthesis</keyword>
<dbReference type="GO" id="GO:0106430">
    <property type="term" value="F:dihydroorotate dehydrogenase (quinone) activity"/>
    <property type="evidence" value="ECO:0007669"/>
    <property type="project" value="UniProtKB-EC"/>
</dbReference>
<evidence type="ECO:0000256" key="8">
    <source>
        <dbReference type="ARBA" id="ARBA00022630"/>
    </source>
</evidence>
<evidence type="ECO:0000256" key="9">
    <source>
        <dbReference type="ARBA" id="ARBA00022643"/>
    </source>
</evidence>
<dbReference type="NCBIfam" id="NF003652">
    <property type="entry name" value="PRK05286.2-5"/>
    <property type="match status" value="1"/>
</dbReference>
<evidence type="ECO:0000313" key="16">
    <source>
        <dbReference type="EMBL" id="MBR0654914.1"/>
    </source>
</evidence>
<evidence type="ECO:0000256" key="7">
    <source>
        <dbReference type="ARBA" id="ARBA00018366"/>
    </source>
</evidence>
<dbReference type="CDD" id="cd04738">
    <property type="entry name" value="DHOD_2_like"/>
    <property type="match status" value="1"/>
</dbReference>
<keyword evidence="9" id="KW-0288">FMN</keyword>
<dbReference type="SUPFAM" id="SSF51395">
    <property type="entry name" value="FMN-linked oxidoreductases"/>
    <property type="match status" value="1"/>
</dbReference>
<gene>
    <name evidence="16" type="ORF">GXW79_07470</name>
</gene>
<evidence type="ECO:0000256" key="5">
    <source>
        <dbReference type="ARBA" id="ARBA00005359"/>
    </source>
</evidence>
<dbReference type="NCBIfam" id="TIGR01036">
    <property type="entry name" value="pyrD_sub2"/>
    <property type="match status" value="1"/>
</dbReference>
<dbReference type="InterPro" id="IPR013785">
    <property type="entry name" value="Aldolase_TIM"/>
</dbReference>
<evidence type="ECO:0000256" key="6">
    <source>
        <dbReference type="ARBA" id="ARBA00012791"/>
    </source>
</evidence>
<evidence type="ECO:0000256" key="2">
    <source>
        <dbReference type="ARBA" id="ARBA00003125"/>
    </source>
</evidence>
<dbReference type="AlphaFoldDB" id="A0AAF1KIZ2"/>
<dbReference type="InterPro" id="IPR001295">
    <property type="entry name" value="Dihydroorotate_DH_CS"/>
</dbReference>
<evidence type="ECO:0000256" key="12">
    <source>
        <dbReference type="ARBA" id="ARBA00023136"/>
    </source>
</evidence>
<evidence type="ECO:0000313" key="17">
    <source>
        <dbReference type="Proteomes" id="UP001196068"/>
    </source>
</evidence>
<dbReference type="PROSITE" id="PS00912">
    <property type="entry name" value="DHODEHASE_2"/>
    <property type="match status" value="1"/>
</dbReference>
<evidence type="ECO:0000256" key="3">
    <source>
        <dbReference type="ARBA" id="ARBA00004370"/>
    </source>
</evidence>
<comment type="cofactor">
    <cofactor evidence="1">
        <name>FMN</name>
        <dbReference type="ChEBI" id="CHEBI:58210"/>
    </cofactor>
</comment>
<name>A0AAF1KIZ2_9PROT</name>
<comment type="caution">
    <text evidence="16">The sequence shown here is derived from an EMBL/GenBank/DDBJ whole genome shotgun (WGS) entry which is preliminary data.</text>
</comment>
<feature type="domain" description="Dihydroorotate dehydrogenase catalytic" evidence="15">
    <location>
        <begin position="46"/>
        <end position="336"/>
    </location>
</feature>
<comment type="function">
    <text evidence="2">Catalyzes the conversion of dihydroorotate to orotate with quinone as electron acceptor.</text>
</comment>
<dbReference type="GO" id="GO:0005737">
    <property type="term" value="C:cytoplasm"/>
    <property type="evidence" value="ECO:0007669"/>
    <property type="project" value="InterPro"/>
</dbReference>
<keyword evidence="11 16" id="KW-0560">Oxidoreductase</keyword>
<evidence type="ECO:0000256" key="10">
    <source>
        <dbReference type="ARBA" id="ARBA00022975"/>
    </source>
</evidence>
<dbReference type="NCBIfam" id="NF003645">
    <property type="entry name" value="PRK05286.1-2"/>
    <property type="match status" value="1"/>
</dbReference>
<dbReference type="EMBL" id="JAAEDH010000006">
    <property type="protein sequence ID" value="MBR0654914.1"/>
    <property type="molecule type" value="Genomic_DNA"/>
</dbReference>
<evidence type="ECO:0000256" key="4">
    <source>
        <dbReference type="ARBA" id="ARBA00005161"/>
    </source>
</evidence>
<evidence type="ECO:0000256" key="13">
    <source>
        <dbReference type="ARBA" id="ARBA00048639"/>
    </source>
</evidence>
<keyword evidence="12" id="KW-0472">Membrane</keyword>
<dbReference type="RefSeq" id="WP_211873732.1">
    <property type="nucleotide sequence ID" value="NZ_JAAEDH010000006.1"/>
</dbReference>
<dbReference type="PANTHER" id="PTHR48109">
    <property type="entry name" value="DIHYDROOROTATE DEHYDROGENASE (QUINONE), MITOCHONDRIAL-RELATED"/>
    <property type="match status" value="1"/>
</dbReference>
<dbReference type="InterPro" id="IPR005719">
    <property type="entry name" value="Dihydroorotate_DH_2"/>
</dbReference>
<comment type="subcellular location">
    <subcellularLocation>
        <location evidence="3">Membrane</location>
    </subcellularLocation>
</comment>
<dbReference type="Pfam" id="PF01180">
    <property type="entry name" value="DHO_dh"/>
    <property type="match status" value="1"/>
</dbReference>
<dbReference type="GO" id="GO:0009220">
    <property type="term" value="P:pyrimidine ribonucleotide biosynthetic process"/>
    <property type="evidence" value="ECO:0007669"/>
    <property type="project" value="UniProtKB-UniRule"/>
</dbReference>
<dbReference type="Gene3D" id="3.20.20.70">
    <property type="entry name" value="Aldolase class I"/>
    <property type="match status" value="1"/>
</dbReference>
<keyword evidence="8" id="KW-0285">Flavoprotein</keyword>
<dbReference type="EC" id="1.3.5.2" evidence="6 14"/>
<reference evidence="16" key="2">
    <citation type="journal article" date="2021" name="Syst. Appl. Microbiol.">
        <title>Roseomonas hellenica sp. nov., isolated from roots of wild-growing Alkanna tinctoria.</title>
        <authorList>
            <person name="Rat A."/>
            <person name="Naranjo H.D."/>
            <person name="Lebbe L."/>
            <person name="Cnockaert M."/>
            <person name="Krigas N."/>
            <person name="Grigoriadou K."/>
            <person name="Maloupa E."/>
            <person name="Willems A."/>
        </authorList>
    </citation>
    <scope>NUCLEOTIDE SEQUENCE</scope>
    <source>
        <strain evidence="16">LMG 28251</strain>
    </source>
</reference>
<keyword evidence="17" id="KW-1185">Reference proteome</keyword>
<dbReference type="PROSITE" id="PS00911">
    <property type="entry name" value="DHODEHASE_1"/>
    <property type="match status" value="1"/>
</dbReference>
<dbReference type="InterPro" id="IPR050074">
    <property type="entry name" value="DHO_dehydrogenase"/>
</dbReference>
<evidence type="ECO:0000256" key="14">
    <source>
        <dbReference type="NCBIfam" id="TIGR01036"/>
    </source>
</evidence>
<dbReference type="InterPro" id="IPR005720">
    <property type="entry name" value="Dihydroorotate_DH_cat"/>
</dbReference>
<comment type="catalytic activity">
    <reaction evidence="13">
        <text>(S)-dihydroorotate + a quinone = orotate + a quinol</text>
        <dbReference type="Rhea" id="RHEA:30187"/>
        <dbReference type="ChEBI" id="CHEBI:24646"/>
        <dbReference type="ChEBI" id="CHEBI:30839"/>
        <dbReference type="ChEBI" id="CHEBI:30864"/>
        <dbReference type="ChEBI" id="CHEBI:132124"/>
        <dbReference type="EC" id="1.3.5.2"/>
    </reaction>
</comment>
<evidence type="ECO:0000256" key="1">
    <source>
        <dbReference type="ARBA" id="ARBA00001917"/>
    </source>
</evidence>
<proteinExistence type="inferred from homology"/>
<evidence type="ECO:0000259" key="15">
    <source>
        <dbReference type="Pfam" id="PF01180"/>
    </source>
</evidence>
<dbReference type="GO" id="GO:0016020">
    <property type="term" value="C:membrane"/>
    <property type="evidence" value="ECO:0007669"/>
    <property type="project" value="UniProtKB-SubCell"/>
</dbReference>